<protein>
    <recommendedName>
        <fullName evidence="3">WD40-repeat-containing domain protein</fullName>
    </recommendedName>
</protein>
<dbReference type="EMBL" id="QKWP01001096">
    <property type="protein sequence ID" value="RIB11786.1"/>
    <property type="molecule type" value="Genomic_DNA"/>
</dbReference>
<evidence type="ECO:0000313" key="1">
    <source>
        <dbReference type="EMBL" id="RIB11786.1"/>
    </source>
</evidence>
<evidence type="ECO:0000313" key="2">
    <source>
        <dbReference type="Proteomes" id="UP000266673"/>
    </source>
</evidence>
<keyword evidence="2" id="KW-1185">Reference proteome</keyword>
<dbReference type="STRING" id="44941.A0A397UX28"/>
<name>A0A397UX28_9GLOM</name>
<dbReference type="AlphaFoldDB" id="A0A397UX28"/>
<accession>A0A397UX28</accession>
<dbReference type="SUPFAM" id="SSF50978">
    <property type="entry name" value="WD40 repeat-like"/>
    <property type="match status" value="1"/>
</dbReference>
<gene>
    <name evidence="1" type="ORF">C2G38_77182</name>
</gene>
<reference evidence="1 2" key="1">
    <citation type="submission" date="2018-06" db="EMBL/GenBank/DDBJ databases">
        <title>Comparative genomics reveals the genomic features of Rhizophagus irregularis, R. cerebriforme, R. diaphanum and Gigaspora rosea, and their symbiotic lifestyle signature.</title>
        <authorList>
            <person name="Morin E."/>
            <person name="San Clemente H."/>
            <person name="Chen E.C.H."/>
            <person name="De La Providencia I."/>
            <person name="Hainaut M."/>
            <person name="Kuo A."/>
            <person name="Kohler A."/>
            <person name="Murat C."/>
            <person name="Tang N."/>
            <person name="Roy S."/>
            <person name="Loubradou J."/>
            <person name="Henrissat B."/>
            <person name="Grigoriev I.V."/>
            <person name="Corradi N."/>
            <person name="Roux C."/>
            <person name="Martin F.M."/>
        </authorList>
    </citation>
    <scope>NUCLEOTIDE SEQUENCE [LARGE SCALE GENOMIC DNA]</scope>
    <source>
        <strain evidence="1 2">DAOM 194757</strain>
    </source>
</reference>
<organism evidence="1 2">
    <name type="scientific">Gigaspora rosea</name>
    <dbReference type="NCBI Taxonomy" id="44941"/>
    <lineage>
        <taxon>Eukaryota</taxon>
        <taxon>Fungi</taxon>
        <taxon>Fungi incertae sedis</taxon>
        <taxon>Mucoromycota</taxon>
        <taxon>Glomeromycotina</taxon>
        <taxon>Glomeromycetes</taxon>
        <taxon>Diversisporales</taxon>
        <taxon>Gigasporaceae</taxon>
        <taxon>Gigaspora</taxon>
    </lineage>
</organism>
<proteinExistence type="predicted"/>
<comment type="caution">
    <text evidence="1">The sequence shown here is derived from an EMBL/GenBank/DDBJ whole genome shotgun (WGS) entry which is preliminary data.</text>
</comment>
<dbReference type="OrthoDB" id="2430085at2759"/>
<dbReference type="Proteomes" id="UP000266673">
    <property type="component" value="Unassembled WGS sequence"/>
</dbReference>
<evidence type="ECO:0008006" key="3">
    <source>
        <dbReference type="Google" id="ProtNLM"/>
    </source>
</evidence>
<dbReference type="InterPro" id="IPR036322">
    <property type="entry name" value="WD40_repeat_dom_sf"/>
</dbReference>
<sequence>MSDEDKHLIEIESESRTLYKPHNGKKITDLLISPNIKYAATWSKEDKSIYGWPLDKNQPDYFIDFMEYCKHSNPRLISVSDHKLVAIRSTYERESDEYSIIEVVDLVAKQIINLEMSYLNKPITEYNHVIGLFCNNGDFIVSADQLNYSVKIFKFSFKNLNLSKKSWKITNSIEISGNPIASDVIKEKIIILDSCGSITQWDLNTLLFEKQYQLDWNIVWEIEFTNDYYLFNKNFTLFAACIQVSETNIHIYVYSTENAMLLSQYEPIKKQYLSYADFISYEGGERLLLFFGDDDLEFKDLEIEIRDPYHLEHVIDNKTVSSLCEELSELNEGSLTKLNINEAEFILLEDEKIYCISDCSLQIHNISEKQWIKYLSEKLKDKIDILPFKSQIIRSK</sequence>